<organism evidence="1 2">
    <name type="scientific">Karstenula rhodostoma CBS 690.94</name>
    <dbReference type="NCBI Taxonomy" id="1392251"/>
    <lineage>
        <taxon>Eukaryota</taxon>
        <taxon>Fungi</taxon>
        <taxon>Dikarya</taxon>
        <taxon>Ascomycota</taxon>
        <taxon>Pezizomycotina</taxon>
        <taxon>Dothideomycetes</taxon>
        <taxon>Pleosporomycetidae</taxon>
        <taxon>Pleosporales</taxon>
        <taxon>Massarineae</taxon>
        <taxon>Didymosphaeriaceae</taxon>
        <taxon>Karstenula</taxon>
    </lineage>
</organism>
<dbReference type="Proteomes" id="UP000799764">
    <property type="component" value="Unassembled WGS sequence"/>
</dbReference>
<gene>
    <name evidence="1" type="ORF">P171DRAFT_4489</name>
</gene>
<protein>
    <recommendedName>
        <fullName evidence="3">Fungal N-terminal domain-containing protein</fullName>
    </recommendedName>
</protein>
<accession>A0A9P4UI61</accession>
<comment type="caution">
    <text evidence="1">The sequence shown here is derived from an EMBL/GenBank/DDBJ whole genome shotgun (WGS) entry which is preliminary data.</text>
</comment>
<evidence type="ECO:0000313" key="2">
    <source>
        <dbReference type="Proteomes" id="UP000799764"/>
    </source>
</evidence>
<evidence type="ECO:0008006" key="3">
    <source>
        <dbReference type="Google" id="ProtNLM"/>
    </source>
</evidence>
<sequence length="410" mass="45920">MDPLSITSGVVAVLSASGKTAQGIEKLWGLRHREKHFRDLILTIEGLHIQFKSVKPVLDYIQTNHEDVLGLREGLNDIEALCEETKKTFASLDRLIGDFRPNGARKPKKTMWIFRKADLLRLKQQAKYNTRSLTASLNTFSNVHSCLKIDMLHSRLEVPTHISTNDTDNLLRTAERTGNLEVGSLNPTSSTESFFTASCDDWYEALSKTSILDRVPSTGTNINCKQYCRCKCHSMFKVSTSRWIKRILGAFMFSGGGPSPYGRGPCDQEDCCRNGRIYVQISYMAPSWMFLHALVLCVQAQIVAGTIRSYNISIPRTIGYTAKVWSIVELGYLSELRALFVNGLATAYDIALDGTSLLKYAVVHQQYEVYSFLLTMGANPLLCDQSGVKSQENFLQLVFQYIGLQVVVLG</sequence>
<reference evidence="1" key="1">
    <citation type="journal article" date="2020" name="Stud. Mycol.">
        <title>101 Dothideomycetes genomes: a test case for predicting lifestyles and emergence of pathogens.</title>
        <authorList>
            <person name="Haridas S."/>
            <person name="Albert R."/>
            <person name="Binder M."/>
            <person name="Bloem J."/>
            <person name="Labutti K."/>
            <person name="Salamov A."/>
            <person name="Andreopoulos B."/>
            <person name="Baker S."/>
            <person name="Barry K."/>
            <person name="Bills G."/>
            <person name="Bluhm B."/>
            <person name="Cannon C."/>
            <person name="Castanera R."/>
            <person name="Culley D."/>
            <person name="Daum C."/>
            <person name="Ezra D."/>
            <person name="Gonzalez J."/>
            <person name="Henrissat B."/>
            <person name="Kuo A."/>
            <person name="Liang C."/>
            <person name="Lipzen A."/>
            <person name="Lutzoni F."/>
            <person name="Magnuson J."/>
            <person name="Mondo S."/>
            <person name="Nolan M."/>
            <person name="Ohm R."/>
            <person name="Pangilinan J."/>
            <person name="Park H.-J."/>
            <person name="Ramirez L."/>
            <person name="Alfaro M."/>
            <person name="Sun H."/>
            <person name="Tritt A."/>
            <person name="Yoshinaga Y."/>
            <person name="Zwiers L.-H."/>
            <person name="Turgeon B."/>
            <person name="Goodwin S."/>
            <person name="Spatafora J."/>
            <person name="Crous P."/>
            <person name="Grigoriev I."/>
        </authorList>
    </citation>
    <scope>NUCLEOTIDE SEQUENCE</scope>
    <source>
        <strain evidence="1">CBS 690.94</strain>
    </source>
</reference>
<name>A0A9P4UI61_9PLEO</name>
<proteinExistence type="predicted"/>
<dbReference type="EMBL" id="MU001492">
    <property type="protein sequence ID" value="KAF2451356.1"/>
    <property type="molecule type" value="Genomic_DNA"/>
</dbReference>
<dbReference type="OrthoDB" id="3798157at2759"/>
<keyword evidence="2" id="KW-1185">Reference proteome</keyword>
<dbReference type="AlphaFoldDB" id="A0A9P4UI61"/>
<evidence type="ECO:0000313" key="1">
    <source>
        <dbReference type="EMBL" id="KAF2451356.1"/>
    </source>
</evidence>